<reference evidence="3" key="1">
    <citation type="submission" date="2020-12" db="EMBL/GenBank/DDBJ databases">
        <title>Enhanced detection system for hospital associated transmission using whole genome sequencing surveillance.</title>
        <authorList>
            <person name="Harrison L.H."/>
            <person name="Van Tyne D."/>
            <person name="Marsh J.W."/>
            <person name="Griffith M.P."/>
            <person name="Snyder D.J."/>
            <person name="Cooper V.S."/>
            <person name="Mustapha M."/>
        </authorList>
    </citation>
    <scope>NUCLEOTIDE SEQUENCE</scope>
    <source>
        <strain evidence="3">PSB00042</strain>
    </source>
</reference>
<dbReference type="InterPro" id="IPR027417">
    <property type="entry name" value="P-loop_NTPase"/>
</dbReference>
<sequence>MQASPPIQHEPMELEHCTLDQIVDVLCEGRPINLPDGAGAFVLDNEDARAVLGFYAKRKELWVQAKQVVGAEALQLLEAIATPKAHVATGQFLTSGTVRPHWRIQELRAHRFAGLHRHCGAAGQAPEVFTLHLDRDVTCIWGFNGAGKSALQSAMMWCLTGKAHRSQHMPSLVHNPISVEVISSGSDDEKSFTLPAIVPLPSAEDLSLLADRPACDTWVELDLKDQDGNVATVRRELKRNDRGAISEVSSGLEALALPQWAIEAGTLMPAIAANMRFDDKTSFAEAIAQLTGLRPLQDLGLRLPRMVRRLEKDETDSATDAKDGARIQFLDGKKSFLEAWRAESETLGPEPELLTPDKATAEQNCSKAIAAVRARLIQLQDTGLVDIETILGSSASVETSERSQALLNQLASAREHLSSAALTGLPSLRVLQQIKEINDADKEWLVAKLNELAQRAEAHVQRQQNKQQAARQQLYTLVAQWHQKQNPGQPILDCPVCGTDLAQVPADALLDSDIAAALQIGLRAHNDATKSLAEWQQAAASELSESLPESLKFFIDYKNRSSILDLCKSAYVIEALKDNCFATDLRPLQSSAHKLWDALVAKLPLPKLELPAQITLPKDLAGGVLASRFANLQHALTLRAQRNAVDGLMQPLLASYLGTWSFSRGEKIDEVIVLGMLPIRHQVLVLIQAINAAEPLISLTRQIDVIEAARNRWVAASHRLRLIKRAAIAVQMLTRLPELVEHQVQGLIHTLEARTTDWLNLIYRPHYNGGPRYIGLDPSRTQGIGLYAGLGIVRVQAHQIMNSSHLRACVWAFVFSLWERIRARTGALEILQLDDPQTFFDPINTENVAAAVPALVAAGMAILITSNDNRFIAAVKDKLPRSSSAHPSWTMLQISPLSSSRSTVALTPTIDEVKERHQAWTDSPNDVVLSQQFVERVRLHIENRLWDLLAADPMLIYKPTLADLIGHIACARNAGEPPFHEPPFEKLLNCSHLKSGTHFYTAINQAHHDLRKITPYDAGVVEEGFLDVDRIIRSCAAAYARFMGRLTRDDEDMFFAEAPPAPAALDNAHQQYHIHGDFSAQTQNHVASSKAPAASLTLESLGDIALYAIQSDSLGAFARKGQVVIVSLDRAAKCGDPVVALYNDKIFARRYHSDKSDVSKLTLACEQSVSERVAPALVLRRNKVRLMPIVGVLYDSVTAVGRDEAQAVSNSAILGTPLAAARVVDHSGYPLIRHHDWVLLEPHNFVNSNDLQGLQGELVAFVASKDGHKDAYLKRVGMAISGELRIFESAGTFGDAVAVCCGAEQSPEFPHLINVWRVRAVLRGLTDPIP</sequence>
<dbReference type="GO" id="GO:0016887">
    <property type="term" value="F:ATP hydrolysis activity"/>
    <property type="evidence" value="ECO:0007669"/>
    <property type="project" value="InterPro"/>
</dbReference>
<evidence type="ECO:0000313" key="4">
    <source>
        <dbReference type="Proteomes" id="UP000637061"/>
    </source>
</evidence>
<dbReference type="Proteomes" id="UP000637061">
    <property type="component" value="Unassembled WGS sequence"/>
</dbReference>
<dbReference type="Pfam" id="PF13476">
    <property type="entry name" value="AAA_23"/>
    <property type="match status" value="1"/>
</dbReference>
<proteinExistence type="predicted"/>
<feature type="domain" description="Rad50/SbcC-type AAA" evidence="2">
    <location>
        <begin position="130"/>
        <end position="241"/>
    </location>
</feature>
<dbReference type="InterPro" id="IPR038729">
    <property type="entry name" value="Rad50/SbcC_AAA"/>
</dbReference>
<feature type="coiled-coil region" evidence="1">
    <location>
        <begin position="446"/>
        <end position="473"/>
    </location>
</feature>
<dbReference type="EMBL" id="JAEHTE010000013">
    <property type="protein sequence ID" value="MBI6884908.1"/>
    <property type="molecule type" value="Genomic_DNA"/>
</dbReference>
<dbReference type="GO" id="GO:0006302">
    <property type="term" value="P:double-strand break repair"/>
    <property type="evidence" value="ECO:0007669"/>
    <property type="project" value="InterPro"/>
</dbReference>
<protein>
    <submittedName>
        <fullName evidence="3">AAA family ATPase</fullName>
    </submittedName>
</protein>
<evidence type="ECO:0000256" key="1">
    <source>
        <dbReference type="SAM" id="Coils"/>
    </source>
</evidence>
<name>A0A8I1EGT6_PSEPU</name>
<accession>A0A8I1EGT6</accession>
<evidence type="ECO:0000259" key="2">
    <source>
        <dbReference type="Pfam" id="PF13476"/>
    </source>
</evidence>
<organism evidence="3 4">
    <name type="scientific">Pseudomonas putida</name>
    <name type="common">Arthrobacter siderocapsulatus</name>
    <dbReference type="NCBI Taxonomy" id="303"/>
    <lineage>
        <taxon>Bacteria</taxon>
        <taxon>Pseudomonadati</taxon>
        <taxon>Pseudomonadota</taxon>
        <taxon>Gammaproteobacteria</taxon>
        <taxon>Pseudomonadales</taxon>
        <taxon>Pseudomonadaceae</taxon>
        <taxon>Pseudomonas</taxon>
    </lineage>
</organism>
<dbReference type="RefSeq" id="WP_198747358.1">
    <property type="nucleotide sequence ID" value="NZ_JAEHTE010000013.1"/>
</dbReference>
<comment type="caution">
    <text evidence="3">The sequence shown here is derived from an EMBL/GenBank/DDBJ whole genome shotgun (WGS) entry which is preliminary data.</text>
</comment>
<dbReference type="Gene3D" id="3.40.50.300">
    <property type="entry name" value="P-loop containing nucleotide triphosphate hydrolases"/>
    <property type="match status" value="1"/>
</dbReference>
<keyword evidence="1" id="KW-0175">Coiled coil</keyword>
<gene>
    <name evidence="3" type="ORF">JEU22_13410</name>
</gene>
<dbReference type="SUPFAM" id="SSF52540">
    <property type="entry name" value="P-loop containing nucleoside triphosphate hydrolases"/>
    <property type="match status" value="1"/>
</dbReference>
<evidence type="ECO:0000313" key="3">
    <source>
        <dbReference type="EMBL" id="MBI6884908.1"/>
    </source>
</evidence>